<proteinExistence type="predicted"/>
<dbReference type="EMBL" id="LRGB01004985">
    <property type="protein sequence ID" value="KZS02211.1"/>
    <property type="molecule type" value="Genomic_DNA"/>
</dbReference>
<evidence type="ECO:0000313" key="3">
    <source>
        <dbReference type="EMBL" id="KZS02211.1"/>
    </source>
</evidence>
<feature type="compositionally biased region" description="Basic residues" evidence="1">
    <location>
        <begin position="19"/>
        <end position="31"/>
    </location>
</feature>
<evidence type="ECO:0000313" key="4">
    <source>
        <dbReference type="Proteomes" id="UP000076858"/>
    </source>
</evidence>
<organism evidence="3 4">
    <name type="scientific">Daphnia magna</name>
    <dbReference type="NCBI Taxonomy" id="35525"/>
    <lineage>
        <taxon>Eukaryota</taxon>
        <taxon>Metazoa</taxon>
        <taxon>Ecdysozoa</taxon>
        <taxon>Arthropoda</taxon>
        <taxon>Crustacea</taxon>
        <taxon>Branchiopoda</taxon>
        <taxon>Diplostraca</taxon>
        <taxon>Cladocera</taxon>
        <taxon>Anomopoda</taxon>
        <taxon>Daphniidae</taxon>
        <taxon>Daphnia</taxon>
    </lineage>
</organism>
<gene>
    <name evidence="3" type="ORF">APZ42_000834</name>
</gene>
<keyword evidence="2" id="KW-0472">Membrane</keyword>
<evidence type="ECO:0000256" key="2">
    <source>
        <dbReference type="SAM" id="Phobius"/>
    </source>
</evidence>
<dbReference type="AlphaFoldDB" id="A0A162C8S2"/>
<accession>A0A162C8S2</accession>
<reference evidence="3 4" key="1">
    <citation type="submission" date="2016-03" db="EMBL/GenBank/DDBJ databases">
        <title>EvidentialGene: Evidence-directed Construction of Genes on Genomes.</title>
        <authorList>
            <person name="Gilbert D.G."/>
            <person name="Choi J.-H."/>
            <person name="Mockaitis K."/>
            <person name="Colbourne J."/>
            <person name="Pfrender M."/>
        </authorList>
    </citation>
    <scope>NUCLEOTIDE SEQUENCE [LARGE SCALE GENOMIC DNA]</scope>
    <source>
        <strain evidence="3 4">Xinb3</strain>
        <tissue evidence="3">Complete organism</tissue>
    </source>
</reference>
<keyword evidence="2" id="KW-1133">Transmembrane helix</keyword>
<keyword evidence="4" id="KW-1185">Reference proteome</keyword>
<protein>
    <submittedName>
        <fullName evidence="3">Uncharacterized protein</fullName>
    </submittedName>
</protein>
<sequence>MQRTPVPATTPRLPNIRPQRLRSTTHPKPKLHPIMLNQPAILTLRIIILLLASTLIQPRNTIRGYY</sequence>
<evidence type="ECO:0000256" key="1">
    <source>
        <dbReference type="SAM" id="MobiDB-lite"/>
    </source>
</evidence>
<feature type="region of interest" description="Disordered" evidence="1">
    <location>
        <begin position="1"/>
        <end position="32"/>
    </location>
</feature>
<feature type="transmembrane region" description="Helical" evidence="2">
    <location>
        <begin position="36"/>
        <end position="56"/>
    </location>
</feature>
<name>A0A162C8S2_9CRUS</name>
<keyword evidence="2" id="KW-0812">Transmembrane</keyword>
<comment type="caution">
    <text evidence="3">The sequence shown here is derived from an EMBL/GenBank/DDBJ whole genome shotgun (WGS) entry which is preliminary data.</text>
</comment>
<dbReference type="Proteomes" id="UP000076858">
    <property type="component" value="Unassembled WGS sequence"/>
</dbReference>